<dbReference type="InterPro" id="IPR013154">
    <property type="entry name" value="ADH-like_N"/>
</dbReference>
<evidence type="ECO:0000256" key="1">
    <source>
        <dbReference type="ARBA" id="ARBA00022857"/>
    </source>
</evidence>
<evidence type="ECO:0000256" key="2">
    <source>
        <dbReference type="ARBA" id="ARBA00023002"/>
    </source>
</evidence>
<dbReference type="InterPro" id="IPR011032">
    <property type="entry name" value="GroES-like_sf"/>
</dbReference>
<dbReference type="AlphaFoldDB" id="A0A7S8RGR4"/>
<keyword evidence="2" id="KW-0560">Oxidoreductase</keyword>
<sequence length="304" mass="30611">MSRAAMYNEAGGPEVLFVSEVEEPSPGAGKVLVAVEAAGLNPYDAKARSGVIPADAPFPRRIGGDFAGSVIAVGEGASYTDGAPVSVGDAVMGRAAGAVAEQVIARAAEIAQRPEALAVEVAGGLHVAGLTAVSCLATVPVGEGDVVLVGGASGAVGLVASQLAIARGARVIGSASAANHDFLRSLGVEPVEYGEGLADRVRELGAVTAVMDCHGRDALDAGIDLGVPVDRMVAIAAYAALDELGVHNVERDARTPENLRALAEDIAAGRIVFPVVATYPLDAVVEAFQALESSHEPGKIVILP</sequence>
<dbReference type="GO" id="GO:0003960">
    <property type="term" value="F:quinone reductase (NADPH) activity"/>
    <property type="evidence" value="ECO:0007669"/>
    <property type="project" value="TreeGrafter"/>
</dbReference>
<dbReference type="InterPro" id="IPR020843">
    <property type="entry name" value="ER"/>
</dbReference>
<dbReference type="InterPro" id="IPR036291">
    <property type="entry name" value="NAD(P)-bd_dom_sf"/>
</dbReference>
<dbReference type="GO" id="GO:0035925">
    <property type="term" value="F:mRNA 3'-UTR AU-rich region binding"/>
    <property type="evidence" value="ECO:0007669"/>
    <property type="project" value="TreeGrafter"/>
</dbReference>
<evidence type="ECO:0000313" key="5">
    <source>
        <dbReference type="Proteomes" id="UP000594480"/>
    </source>
</evidence>
<dbReference type="SUPFAM" id="SSF51735">
    <property type="entry name" value="NAD(P)-binding Rossmann-fold domains"/>
    <property type="match status" value="1"/>
</dbReference>
<evidence type="ECO:0000313" key="4">
    <source>
        <dbReference type="EMBL" id="QPE04381.1"/>
    </source>
</evidence>
<dbReference type="EMBL" id="CP064760">
    <property type="protein sequence ID" value="QPE04381.1"/>
    <property type="molecule type" value="Genomic_DNA"/>
</dbReference>
<reference evidence="4 5" key="1">
    <citation type="submission" date="2020-11" db="EMBL/GenBank/DDBJ databases">
        <title>Amino acid is mineralized and recycled by bacteria in oceanic microbiome.</title>
        <authorList>
            <person name="Zheng L.Y."/>
        </authorList>
    </citation>
    <scope>NUCLEOTIDE SEQUENCE [LARGE SCALE GENOMIC DNA]</scope>
    <source>
        <strain evidence="4 5">A32-1</strain>
    </source>
</reference>
<dbReference type="Gene3D" id="3.90.180.10">
    <property type="entry name" value="Medium-chain alcohol dehydrogenases, catalytic domain"/>
    <property type="match status" value="1"/>
</dbReference>
<dbReference type="PANTHER" id="PTHR48106">
    <property type="entry name" value="QUINONE OXIDOREDUCTASE PIG3-RELATED"/>
    <property type="match status" value="1"/>
</dbReference>
<dbReference type="CDD" id="cd05289">
    <property type="entry name" value="MDR_like_2"/>
    <property type="match status" value="1"/>
</dbReference>
<dbReference type="Proteomes" id="UP000594480">
    <property type="component" value="Chromosome"/>
</dbReference>
<accession>A0A7S8RGR4</accession>
<name>A0A7S8RGR4_9MICO</name>
<dbReference type="PANTHER" id="PTHR48106:SF13">
    <property type="entry name" value="QUINONE OXIDOREDUCTASE-RELATED"/>
    <property type="match status" value="1"/>
</dbReference>
<dbReference type="Pfam" id="PF13602">
    <property type="entry name" value="ADH_zinc_N_2"/>
    <property type="match status" value="1"/>
</dbReference>
<dbReference type="GO" id="GO:0070402">
    <property type="term" value="F:NADPH binding"/>
    <property type="evidence" value="ECO:0007669"/>
    <property type="project" value="TreeGrafter"/>
</dbReference>
<dbReference type="GO" id="GO:0005829">
    <property type="term" value="C:cytosol"/>
    <property type="evidence" value="ECO:0007669"/>
    <property type="project" value="TreeGrafter"/>
</dbReference>
<feature type="domain" description="Enoyl reductase (ER)" evidence="3">
    <location>
        <begin position="11"/>
        <end position="302"/>
    </location>
</feature>
<dbReference type="SMART" id="SM00829">
    <property type="entry name" value="PKS_ER"/>
    <property type="match status" value="1"/>
</dbReference>
<protein>
    <submittedName>
        <fullName evidence="4">NADP-dependent oxidoreductase</fullName>
    </submittedName>
</protein>
<dbReference type="RefSeq" id="WP_195692459.1">
    <property type="nucleotide sequence ID" value="NZ_CP064760.1"/>
</dbReference>
<keyword evidence="1" id="KW-0521">NADP</keyword>
<dbReference type="SUPFAM" id="SSF50129">
    <property type="entry name" value="GroES-like"/>
    <property type="match status" value="1"/>
</dbReference>
<dbReference type="KEGG" id="msf:IT882_14690"/>
<organism evidence="4 5">
    <name type="scientific">Microbacterium schleiferi</name>
    <dbReference type="NCBI Taxonomy" id="69362"/>
    <lineage>
        <taxon>Bacteria</taxon>
        <taxon>Bacillati</taxon>
        <taxon>Actinomycetota</taxon>
        <taxon>Actinomycetes</taxon>
        <taxon>Micrococcales</taxon>
        <taxon>Microbacteriaceae</taxon>
        <taxon>Microbacterium</taxon>
    </lineage>
</organism>
<evidence type="ECO:0000259" key="3">
    <source>
        <dbReference type="SMART" id="SM00829"/>
    </source>
</evidence>
<gene>
    <name evidence="4" type="ORF">IT882_14690</name>
</gene>
<dbReference type="Gene3D" id="3.40.50.720">
    <property type="entry name" value="NAD(P)-binding Rossmann-like Domain"/>
    <property type="match status" value="1"/>
</dbReference>
<keyword evidence="5" id="KW-1185">Reference proteome</keyword>
<proteinExistence type="predicted"/>
<dbReference type="Pfam" id="PF08240">
    <property type="entry name" value="ADH_N"/>
    <property type="match status" value="1"/>
</dbReference>